<accession>A0A545V3U5</accession>
<gene>
    <name evidence="1" type="ORF">IF1G_04971</name>
</gene>
<protein>
    <submittedName>
        <fullName evidence="1">Uncharacterized protein</fullName>
    </submittedName>
</protein>
<proteinExistence type="predicted"/>
<evidence type="ECO:0000313" key="1">
    <source>
        <dbReference type="EMBL" id="TQV96388.1"/>
    </source>
</evidence>
<reference evidence="1 2" key="1">
    <citation type="journal article" date="2019" name="Appl. Microbiol. Biotechnol.">
        <title>Genome sequence of Isaria javanica and comparative genome analysis insights into family S53 peptidase evolution in fungal entomopathogens.</title>
        <authorList>
            <person name="Lin R."/>
            <person name="Zhang X."/>
            <person name="Xin B."/>
            <person name="Zou M."/>
            <person name="Gao Y."/>
            <person name="Qin F."/>
            <person name="Hu Q."/>
            <person name="Xie B."/>
            <person name="Cheng X."/>
        </authorList>
    </citation>
    <scope>NUCLEOTIDE SEQUENCE [LARGE SCALE GENOMIC DNA]</scope>
    <source>
        <strain evidence="1 2">IJ1G</strain>
    </source>
</reference>
<sequence length="187" mass="20682">MHAPISKSLLDIIISVLRPVAANHPAILLPILATAQPRWGGGRATPANAVFTLALFSGASIIGNVIDHIAVHDFTHPARGWRRRRPCCSFLLHNLILALQPPLFAVRLYASTTNRPNASHPEPAPHADARPLLSSAFDAYFFCEPLTNSDRLDQPYRSSACWWCKQLMGLFSRQSDPPVCPKWTTRS</sequence>
<keyword evidence="2" id="KW-1185">Reference proteome</keyword>
<evidence type="ECO:0000313" key="2">
    <source>
        <dbReference type="Proteomes" id="UP000315783"/>
    </source>
</evidence>
<name>A0A545V3U5_9HYPO</name>
<dbReference type="Proteomes" id="UP000315783">
    <property type="component" value="Unassembled WGS sequence"/>
</dbReference>
<dbReference type="EMBL" id="SPUK01000006">
    <property type="protein sequence ID" value="TQV96388.1"/>
    <property type="molecule type" value="Genomic_DNA"/>
</dbReference>
<comment type="caution">
    <text evidence="1">The sequence shown here is derived from an EMBL/GenBank/DDBJ whole genome shotgun (WGS) entry which is preliminary data.</text>
</comment>
<dbReference type="AlphaFoldDB" id="A0A545V3U5"/>
<organism evidence="1 2">
    <name type="scientific">Cordyceps javanica</name>
    <dbReference type="NCBI Taxonomy" id="43265"/>
    <lineage>
        <taxon>Eukaryota</taxon>
        <taxon>Fungi</taxon>
        <taxon>Dikarya</taxon>
        <taxon>Ascomycota</taxon>
        <taxon>Pezizomycotina</taxon>
        <taxon>Sordariomycetes</taxon>
        <taxon>Hypocreomycetidae</taxon>
        <taxon>Hypocreales</taxon>
        <taxon>Cordycipitaceae</taxon>
        <taxon>Cordyceps</taxon>
    </lineage>
</organism>